<accession>A0A517REQ2</accession>
<name>A0A517REQ2_9PLAN</name>
<gene>
    <name evidence="2" type="ORF">Pan241w_24360</name>
</gene>
<sequence length="164" mass="18853">MSMTPFEDDPVIQQEEEQLVIQRTDLAPIEKNDPPSRYQRFLNQVRLFLGMKPLDLARRFTEARVRKEEIENEVKLIQAKADYELKMAEAVKLRAEANQIKSEIKLPESDSDDPQLATMLQNHTPEEAMKKLQDIIDQIQIQHGGQVDLKLPKSISEPDGTDSD</sequence>
<evidence type="ECO:0000256" key="1">
    <source>
        <dbReference type="SAM" id="Coils"/>
    </source>
</evidence>
<dbReference type="AlphaFoldDB" id="A0A517REQ2"/>
<proteinExistence type="predicted"/>
<evidence type="ECO:0000313" key="3">
    <source>
        <dbReference type="Proteomes" id="UP000317171"/>
    </source>
</evidence>
<reference evidence="2 3" key="1">
    <citation type="submission" date="2019-02" db="EMBL/GenBank/DDBJ databases">
        <title>Deep-cultivation of Planctomycetes and their phenomic and genomic characterization uncovers novel biology.</title>
        <authorList>
            <person name="Wiegand S."/>
            <person name="Jogler M."/>
            <person name="Boedeker C."/>
            <person name="Pinto D."/>
            <person name="Vollmers J."/>
            <person name="Rivas-Marin E."/>
            <person name="Kohn T."/>
            <person name="Peeters S.H."/>
            <person name="Heuer A."/>
            <person name="Rast P."/>
            <person name="Oberbeckmann S."/>
            <person name="Bunk B."/>
            <person name="Jeske O."/>
            <person name="Meyerdierks A."/>
            <person name="Storesund J.E."/>
            <person name="Kallscheuer N."/>
            <person name="Luecker S."/>
            <person name="Lage O.M."/>
            <person name="Pohl T."/>
            <person name="Merkel B.J."/>
            <person name="Hornburger P."/>
            <person name="Mueller R.-W."/>
            <person name="Bruemmer F."/>
            <person name="Labrenz M."/>
            <person name="Spormann A.M."/>
            <person name="Op den Camp H."/>
            <person name="Overmann J."/>
            <person name="Amann R."/>
            <person name="Jetten M.S.M."/>
            <person name="Mascher T."/>
            <person name="Medema M.H."/>
            <person name="Devos D.P."/>
            <person name="Kaster A.-K."/>
            <person name="Ovreas L."/>
            <person name="Rohde M."/>
            <person name="Galperin M.Y."/>
            <person name="Jogler C."/>
        </authorList>
    </citation>
    <scope>NUCLEOTIDE SEQUENCE [LARGE SCALE GENOMIC DNA]</scope>
    <source>
        <strain evidence="2 3">Pan241w</strain>
    </source>
</reference>
<evidence type="ECO:0000313" key="2">
    <source>
        <dbReference type="EMBL" id="QDT42353.1"/>
    </source>
</evidence>
<dbReference type="OrthoDB" id="9877444at2"/>
<feature type="coiled-coil region" evidence="1">
    <location>
        <begin position="60"/>
        <end position="103"/>
    </location>
</feature>
<protein>
    <submittedName>
        <fullName evidence="2">Uncharacterized protein</fullName>
    </submittedName>
</protein>
<dbReference type="EMBL" id="CP036269">
    <property type="protein sequence ID" value="QDT42353.1"/>
    <property type="molecule type" value="Genomic_DNA"/>
</dbReference>
<keyword evidence="3" id="KW-1185">Reference proteome</keyword>
<dbReference type="RefSeq" id="WP_145215433.1">
    <property type="nucleotide sequence ID" value="NZ_CP036269.1"/>
</dbReference>
<keyword evidence="1" id="KW-0175">Coiled coil</keyword>
<dbReference type="KEGG" id="gaz:Pan241w_24360"/>
<dbReference type="Proteomes" id="UP000317171">
    <property type="component" value="Chromosome"/>
</dbReference>
<organism evidence="2 3">
    <name type="scientific">Gimesia alba</name>
    <dbReference type="NCBI Taxonomy" id="2527973"/>
    <lineage>
        <taxon>Bacteria</taxon>
        <taxon>Pseudomonadati</taxon>
        <taxon>Planctomycetota</taxon>
        <taxon>Planctomycetia</taxon>
        <taxon>Planctomycetales</taxon>
        <taxon>Planctomycetaceae</taxon>
        <taxon>Gimesia</taxon>
    </lineage>
</organism>